<proteinExistence type="predicted"/>
<name>A0ABU2K3G2_9ACTN</name>
<protein>
    <recommendedName>
        <fullName evidence="4">Oxalate:formate antiporter</fullName>
    </recommendedName>
</protein>
<keyword evidence="1" id="KW-0812">Transmembrane</keyword>
<dbReference type="EMBL" id="JAVREI010000001">
    <property type="protein sequence ID" value="MDT0274715.1"/>
    <property type="molecule type" value="Genomic_DNA"/>
</dbReference>
<keyword evidence="3" id="KW-1185">Reference proteome</keyword>
<dbReference type="Proteomes" id="UP001183222">
    <property type="component" value="Unassembled WGS sequence"/>
</dbReference>
<keyword evidence="1" id="KW-0472">Membrane</keyword>
<evidence type="ECO:0000313" key="2">
    <source>
        <dbReference type="EMBL" id="MDT0274715.1"/>
    </source>
</evidence>
<evidence type="ECO:0008006" key="4">
    <source>
        <dbReference type="Google" id="ProtNLM"/>
    </source>
</evidence>
<evidence type="ECO:0000256" key="1">
    <source>
        <dbReference type="SAM" id="Phobius"/>
    </source>
</evidence>
<evidence type="ECO:0000313" key="3">
    <source>
        <dbReference type="Proteomes" id="UP001183222"/>
    </source>
</evidence>
<accession>A0ABU2K3G2</accession>
<keyword evidence="1" id="KW-1133">Transmembrane helix</keyword>
<reference evidence="3" key="1">
    <citation type="submission" date="2023-07" db="EMBL/GenBank/DDBJ databases">
        <title>30 novel species of actinomycetes from the DSMZ collection.</title>
        <authorList>
            <person name="Nouioui I."/>
        </authorList>
    </citation>
    <scope>NUCLEOTIDE SEQUENCE [LARGE SCALE GENOMIC DNA]</scope>
    <source>
        <strain evidence="3">DSM 46792</strain>
    </source>
</reference>
<dbReference type="RefSeq" id="WP_311343557.1">
    <property type="nucleotide sequence ID" value="NZ_JAVREI010000001.1"/>
</dbReference>
<organism evidence="2 3">
    <name type="scientific">Blastococcus goldschmidtiae</name>
    <dbReference type="NCBI Taxonomy" id="3075546"/>
    <lineage>
        <taxon>Bacteria</taxon>
        <taxon>Bacillati</taxon>
        <taxon>Actinomycetota</taxon>
        <taxon>Actinomycetes</taxon>
        <taxon>Geodermatophilales</taxon>
        <taxon>Geodermatophilaceae</taxon>
        <taxon>Blastococcus</taxon>
    </lineage>
</organism>
<sequence>MSTPASTRNDPTGNEQPTTHTPVGLIAFAWALVGVPLVYGLYNTVKAASALFG</sequence>
<feature type="transmembrane region" description="Helical" evidence="1">
    <location>
        <begin position="20"/>
        <end position="42"/>
    </location>
</feature>
<comment type="caution">
    <text evidence="2">The sequence shown here is derived from an EMBL/GenBank/DDBJ whole genome shotgun (WGS) entry which is preliminary data.</text>
</comment>
<gene>
    <name evidence="2" type="ORF">RM425_02250</name>
</gene>